<comment type="caution">
    <text evidence="1">The sequence shown here is derived from an EMBL/GenBank/DDBJ whole genome shotgun (WGS) entry which is preliminary data.</text>
</comment>
<evidence type="ECO:0000313" key="1">
    <source>
        <dbReference type="EMBL" id="HFK98464.1"/>
    </source>
</evidence>
<dbReference type="AlphaFoldDB" id="A0A832A864"/>
<reference evidence="1" key="1">
    <citation type="journal article" date="2020" name="mSystems">
        <title>Genome- and Community-Level Interaction Insights into Carbon Utilization and Element Cycling Functions of Hydrothermarchaeota in Hydrothermal Sediment.</title>
        <authorList>
            <person name="Zhou Z."/>
            <person name="Liu Y."/>
            <person name="Xu W."/>
            <person name="Pan J."/>
            <person name="Luo Z.H."/>
            <person name="Li M."/>
        </authorList>
    </citation>
    <scope>NUCLEOTIDE SEQUENCE [LARGE SCALE GENOMIC DNA]</scope>
    <source>
        <strain evidence="1">SpSt-456</strain>
    </source>
</reference>
<protein>
    <submittedName>
        <fullName evidence="1">Universal stress protein</fullName>
    </submittedName>
</protein>
<dbReference type="InterPro" id="IPR014729">
    <property type="entry name" value="Rossmann-like_a/b/a_fold"/>
</dbReference>
<organism evidence="1">
    <name type="scientific">Desulfacinum infernum</name>
    <dbReference type="NCBI Taxonomy" id="35837"/>
    <lineage>
        <taxon>Bacteria</taxon>
        <taxon>Pseudomonadati</taxon>
        <taxon>Thermodesulfobacteriota</taxon>
        <taxon>Syntrophobacteria</taxon>
        <taxon>Syntrophobacterales</taxon>
        <taxon>Syntrophobacteraceae</taxon>
        <taxon>Desulfacinum</taxon>
    </lineage>
</organism>
<proteinExistence type="predicted"/>
<dbReference type="EMBL" id="DSTK01000039">
    <property type="protein sequence ID" value="HFK98464.1"/>
    <property type="molecule type" value="Genomic_DNA"/>
</dbReference>
<sequence length="191" mass="21331">MLKKIKKLVKGGRSRKEDLSVERRDLVREHVEEHMVAATLAEAGLHRDAQELVQAGQLARRKVLLVGREDGISDPVVHYAVGFAERMGYEIVALNVVPLPGDSSRTPAALEAIVREYEKSCTESVKKLQEMCAARGIPCTHVFKTGTVEDGVREIHDEIKRIEFVISEPDIPREAMSRGEPWVVPVYSLAH</sequence>
<accession>A0A832A864</accession>
<gene>
    <name evidence="1" type="ORF">ENS06_14220</name>
</gene>
<name>A0A832A864_9BACT</name>
<dbReference type="SUPFAM" id="SSF52402">
    <property type="entry name" value="Adenine nucleotide alpha hydrolases-like"/>
    <property type="match status" value="1"/>
</dbReference>
<dbReference type="Gene3D" id="3.40.50.620">
    <property type="entry name" value="HUPs"/>
    <property type="match status" value="1"/>
</dbReference>